<dbReference type="WBParaSite" id="SCUD_0000075401-mRNA-1">
    <property type="protein sequence ID" value="SCUD_0000075401-mRNA-1"/>
    <property type="gene ID" value="SCUD_0000075401"/>
</dbReference>
<proteinExistence type="predicted"/>
<evidence type="ECO:0000313" key="1">
    <source>
        <dbReference type="WBParaSite" id="SCUD_0000075401-mRNA-1"/>
    </source>
</evidence>
<protein>
    <submittedName>
        <fullName evidence="1">Uncharacterized protein</fullName>
    </submittedName>
</protein>
<reference evidence="1" key="1">
    <citation type="submission" date="2016-06" db="UniProtKB">
        <authorList>
            <consortium name="WormBaseParasite"/>
        </authorList>
    </citation>
    <scope>IDENTIFICATION</scope>
</reference>
<accession>A0A183JDJ2</accession>
<organism evidence="1">
    <name type="scientific">Schistosoma curassoni</name>
    <dbReference type="NCBI Taxonomy" id="6186"/>
    <lineage>
        <taxon>Eukaryota</taxon>
        <taxon>Metazoa</taxon>
        <taxon>Spiralia</taxon>
        <taxon>Lophotrochozoa</taxon>
        <taxon>Platyhelminthes</taxon>
        <taxon>Trematoda</taxon>
        <taxon>Digenea</taxon>
        <taxon>Strigeidida</taxon>
        <taxon>Schistosomatoidea</taxon>
        <taxon>Schistosomatidae</taxon>
        <taxon>Schistosoma</taxon>
    </lineage>
</organism>
<dbReference type="AlphaFoldDB" id="A0A183JDJ2"/>
<name>A0A183JDJ2_9TREM</name>
<sequence length="36" mass="4365">MKLTKHGRVFNRLFIRIMVMEHSLLRLSINLLDHCE</sequence>